<evidence type="ECO:0000256" key="1">
    <source>
        <dbReference type="SAM" id="SignalP"/>
    </source>
</evidence>
<sequence>MNTVIKLSAISLIALSSIARAAYDTPSAATSMSHAWKAADSSKGKIFTDPSGKSLYTFKKDTSGVSNCDGACATAWPPFAAKAGASTKGAWTIVSRKDGSQQWALNGMPLYYFAADKAAGDVRGDGIGGIWDLARPAKASMQTPSTSTY</sequence>
<evidence type="ECO:0000313" key="2">
    <source>
        <dbReference type="EMBL" id="PWQ93186.1"/>
    </source>
</evidence>
<feature type="signal peptide" evidence="1">
    <location>
        <begin position="1"/>
        <end position="21"/>
    </location>
</feature>
<organism evidence="2 3">
    <name type="scientific">Leucothrix arctica</name>
    <dbReference type="NCBI Taxonomy" id="1481894"/>
    <lineage>
        <taxon>Bacteria</taxon>
        <taxon>Pseudomonadati</taxon>
        <taxon>Pseudomonadota</taxon>
        <taxon>Gammaproteobacteria</taxon>
        <taxon>Thiotrichales</taxon>
        <taxon>Thiotrichaceae</taxon>
        <taxon>Leucothrix</taxon>
    </lineage>
</organism>
<dbReference type="PIRSF" id="PIRSF029720">
    <property type="entry name" value="UCP029720"/>
    <property type="match status" value="1"/>
</dbReference>
<dbReference type="InterPro" id="IPR014558">
    <property type="entry name" value="UCP029720"/>
</dbReference>
<dbReference type="RefSeq" id="WP_109826800.1">
    <property type="nucleotide sequence ID" value="NZ_QGKL01000043.1"/>
</dbReference>
<reference evidence="2 3" key="1">
    <citation type="submission" date="2018-05" db="EMBL/GenBank/DDBJ databases">
        <title>Leucothrix arctica sp. nov., isolated from Arctic seawater.</title>
        <authorList>
            <person name="Choi A."/>
            <person name="Baek K."/>
        </authorList>
    </citation>
    <scope>NUCLEOTIDE SEQUENCE [LARGE SCALE GENOMIC DNA]</scope>
    <source>
        <strain evidence="2 3">IMCC9719</strain>
    </source>
</reference>
<gene>
    <name evidence="2" type="ORF">DKT75_21100</name>
</gene>
<evidence type="ECO:0008006" key="4">
    <source>
        <dbReference type="Google" id="ProtNLM"/>
    </source>
</evidence>
<dbReference type="InterPro" id="IPR005297">
    <property type="entry name" value="Lipoprotein_repeat"/>
</dbReference>
<dbReference type="GO" id="GO:0043448">
    <property type="term" value="P:alkane catabolic process"/>
    <property type="evidence" value="ECO:0007669"/>
    <property type="project" value="TreeGrafter"/>
</dbReference>
<dbReference type="Pfam" id="PF03640">
    <property type="entry name" value="Lipoprotein_15"/>
    <property type="match status" value="2"/>
</dbReference>
<protein>
    <recommendedName>
        <fullName evidence="4">ATP-binding protein</fullName>
    </recommendedName>
</protein>
<accession>A0A317C3A6</accession>
<keyword evidence="1" id="KW-0732">Signal</keyword>
<dbReference type="Proteomes" id="UP000245506">
    <property type="component" value="Unassembled WGS sequence"/>
</dbReference>
<proteinExistence type="predicted"/>
<evidence type="ECO:0000313" key="3">
    <source>
        <dbReference type="Proteomes" id="UP000245506"/>
    </source>
</evidence>
<feature type="chain" id="PRO_5016400076" description="ATP-binding protein" evidence="1">
    <location>
        <begin position="22"/>
        <end position="149"/>
    </location>
</feature>
<dbReference type="PANTHER" id="PTHR39335">
    <property type="entry name" value="BLL4220 PROTEIN"/>
    <property type="match status" value="1"/>
</dbReference>
<name>A0A317C3A6_9GAMM</name>
<keyword evidence="3" id="KW-1185">Reference proteome</keyword>
<dbReference type="EMBL" id="QGKL01000043">
    <property type="protein sequence ID" value="PWQ93186.1"/>
    <property type="molecule type" value="Genomic_DNA"/>
</dbReference>
<comment type="caution">
    <text evidence="2">The sequence shown here is derived from an EMBL/GenBank/DDBJ whole genome shotgun (WGS) entry which is preliminary data.</text>
</comment>
<dbReference type="PANTHER" id="PTHR39335:SF1">
    <property type="entry name" value="BLL4220 PROTEIN"/>
    <property type="match status" value="1"/>
</dbReference>
<dbReference type="AlphaFoldDB" id="A0A317C3A6"/>
<dbReference type="OrthoDB" id="9800666at2"/>